<dbReference type="STRING" id="910347.SAMN05421773_10231"/>
<dbReference type="InterPro" id="IPR010982">
    <property type="entry name" value="Lambda_DNA-bd_dom_sf"/>
</dbReference>
<evidence type="ECO:0000259" key="1">
    <source>
        <dbReference type="PROSITE" id="PS50943"/>
    </source>
</evidence>
<gene>
    <name evidence="2" type="ORF">SAMN05421773_10231</name>
</gene>
<dbReference type="PROSITE" id="PS50943">
    <property type="entry name" value="HTH_CROC1"/>
    <property type="match status" value="1"/>
</dbReference>
<protein>
    <submittedName>
        <fullName evidence="2">DNA-binding transcriptional regulator, XRE-family HTH domain</fullName>
    </submittedName>
</protein>
<proteinExistence type="predicted"/>
<dbReference type="CDD" id="cd00093">
    <property type="entry name" value="HTH_XRE"/>
    <property type="match status" value="1"/>
</dbReference>
<dbReference type="Pfam" id="PF01381">
    <property type="entry name" value="HTH_3"/>
    <property type="match status" value="1"/>
</dbReference>
<organism evidence="2 3">
    <name type="scientific">Streptomyces aidingensis</name>
    <dbReference type="NCBI Taxonomy" id="910347"/>
    <lineage>
        <taxon>Bacteria</taxon>
        <taxon>Bacillati</taxon>
        <taxon>Actinomycetota</taxon>
        <taxon>Actinomycetes</taxon>
        <taxon>Kitasatosporales</taxon>
        <taxon>Streptomycetaceae</taxon>
        <taxon>Streptomyces</taxon>
    </lineage>
</organism>
<evidence type="ECO:0000313" key="2">
    <source>
        <dbReference type="EMBL" id="SFC12024.1"/>
    </source>
</evidence>
<sequence>MYDPKRGKARREALGMSVEELAARVGVSAQAVYQWEWGKRRPNLVRFVSIASALRIPVESLVEQAGGDEETILAIHLARLRQNKNEV</sequence>
<dbReference type="Proteomes" id="UP000199207">
    <property type="component" value="Unassembled WGS sequence"/>
</dbReference>
<keyword evidence="2" id="KW-0238">DNA-binding</keyword>
<dbReference type="Gene3D" id="1.10.260.40">
    <property type="entry name" value="lambda repressor-like DNA-binding domains"/>
    <property type="match status" value="1"/>
</dbReference>
<accession>A0A1I1GKF0</accession>
<name>A0A1I1GKF0_9ACTN</name>
<feature type="domain" description="HTH cro/C1-type" evidence="1">
    <location>
        <begin position="8"/>
        <end position="61"/>
    </location>
</feature>
<keyword evidence="3" id="KW-1185">Reference proteome</keyword>
<dbReference type="InterPro" id="IPR001387">
    <property type="entry name" value="Cro/C1-type_HTH"/>
</dbReference>
<dbReference type="SUPFAM" id="SSF47413">
    <property type="entry name" value="lambda repressor-like DNA-binding domains"/>
    <property type="match status" value="1"/>
</dbReference>
<dbReference type="AlphaFoldDB" id="A0A1I1GKF0"/>
<dbReference type="RefSeq" id="WP_093837384.1">
    <property type="nucleotide sequence ID" value="NZ_FOLM01000002.1"/>
</dbReference>
<dbReference type="OrthoDB" id="9801008at2"/>
<dbReference type="EMBL" id="FOLM01000002">
    <property type="protein sequence ID" value="SFC12024.1"/>
    <property type="molecule type" value="Genomic_DNA"/>
</dbReference>
<dbReference type="GO" id="GO:0003677">
    <property type="term" value="F:DNA binding"/>
    <property type="evidence" value="ECO:0007669"/>
    <property type="project" value="UniProtKB-KW"/>
</dbReference>
<reference evidence="2 3" key="1">
    <citation type="submission" date="2016-10" db="EMBL/GenBank/DDBJ databases">
        <authorList>
            <person name="de Groot N.N."/>
        </authorList>
    </citation>
    <scope>NUCLEOTIDE SEQUENCE [LARGE SCALE GENOMIC DNA]</scope>
    <source>
        <strain evidence="2 3">CGMCC 4.5739</strain>
    </source>
</reference>
<dbReference type="SMART" id="SM00530">
    <property type="entry name" value="HTH_XRE"/>
    <property type="match status" value="1"/>
</dbReference>
<evidence type="ECO:0000313" key="3">
    <source>
        <dbReference type="Proteomes" id="UP000199207"/>
    </source>
</evidence>